<comment type="similarity">
    <text evidence="1">Belongs to the Gfo/Idh/MocA family.</text>
</comment>
<keyword evidence="6" id="KW-1185">Reference proteome</keyword>
<dbReference type="PANTHER" id="PTHR43708:SF5">
    <property type="entry name" value="CONSERVED EXPRESSED OXIDOREDUCTASE (EUROFUNG)-RELATED"/>
    <property type="match status" value="1"/>
</dbReference>
<dbReference type="Pfam" id="PF01408">
    <property type="entry name" value="GFO_IDH_MocA"/>
    <property type="match status" value="1"/>
</dbReference>
<reference evidence="5 6" key="1">
    <citation type="journal article" date="2019" name="Environ. Microbiol.">
        <title>Species interactions and distinct microbial communities in high Arctic permafrost affected cryosols are associated with the CH4 and CO2 gas fluxes.</title>
        <authorList>
            <person name="Altshuler I."/>
            <person name="Hamel J."/>
            <person name="Turney S."/>
            <person name="Magnuson E."/>
            <person name="Levesque R."/>
            <person name="Greer C."/>
            <person name="Whyte L.G."/>
        </authorList>
    </citation>
    <scope>NUCLEOTIDE SEQUENCE [LARGE SCALE GENOMIC DNA]</scope>
    <source>
        <strain evidence="5 6">E6.1</strain>
    </source>
</reference>
<feature type="compositionally biased region" description="Pro residues" evidence="3">
    <location>
        <begin position="174"/>
        <end position="186"/>
    </location>
</feature>
<evidence type="ECO:0000256" key="1">
    <source>
        <dbReference type="ARBA" id="ARBA00010928"/>
    </source>
</evidence>
<feature type="domain" description="Gfo/Idh/MocA-like oxidoreductase N-terminal" evidence="4">
    <location>
        <begin position="6"/>
        <end position="125"/>
    </location>
</feature>
<dbReference type="EMBL" id="RCZC01000002">
    <property type="protein sequence ID" value="TPG54582.1"/>
    <property type="molecule type" value="Genomic_DNA"/>
</dbReference>
<name>A0A502FZ83_9SPHN</name>
<dbReference type="InterPro" id="IPR051317">
    <property type="entry name" value="Gfo/Idh/MocA_oxidoreduct"/>
</dbReference>
<comment type="caution">
    <text evidence="5">The sequence shown here is derived from an EMBL/GenBank/DDBJ whole genome shotgun (WGS) entry which is preliminary data.</text>
</comment>
<keyword evidence="2" id="KW-0560">Oxidoreductase</keyword>
<organism evidence="5 6">
    <name type="scientific">Sphingomonas glacialis</name>
    <dbReference type="NCBI Taxonomy" id="658225"/>
    <lineage>
        <taxon>Bacteria</taxon>
        <taxon>Pseudomonadati</taxon>
        <taxon>Pseudomonadota</taxon>
        <taxon>Alphaproteobacteria</taxon>
        <taxon>Sphingomonadales</taxon>
        <taxon>Sphingomonadaceae</taxon>
        <taxon>Sphingomonas</taxon>
    </lineage>
</organism>
<dbReference type="OrthoDB" id="9801953at2"/>
<dbReference type="PANTHER" id="PTHR43708">
    <property type="entry name" value="CONSERVED EXPRESSED OXIDOREDUCTASE (EUROFUNG)"/>
    <property type="match status" value="1"/>
</dbReference>
<dbReference type="InterPro" id="IPR036291">
    <property type="entry name" value="NAD(P)-bd_dom_sf"/>
</dbReference>
<evidence type="ECO:0000313" key="5">
    <source>
        <dbReference type="EMBL" id="TPG54582.1"/>
    </source>
</evidence>
<accession>A0A502FZ83</accession>
<dbReference type="Gene3D" id="3.30.360.10">
    <property type="entry name" value="Dihydrodipicolinate Reductase, domain 2"/>
    <property type="match status" value="1"/>
</dbReference>
<evidence type="ECO:0000256" key="2">
    <source>
        <dbReference type="ARBA" id="ARBA00023002"/>
    </source>
</evidence>
<dbReference type="InterPro" id="IPR000683">
    <property type="entry name" value="Gfo/Idh/MocA-like_OxRdtase_N"/>
</dbReference>
<dbReference type="AlphaFoldDB" id="A0A502FZ83"/>
<evidence type="ECO:0000259" key="4">
    <source>
        <dbReference type="Pfam" id="PF01408"/>
    </source>
</evidence>
<dbReference type="GO" id="GO:0000166">
    <property type="term" value="F:nucleotide binding"/>
    <property type="evidence" value="ECO:0007669"/>
    <property type="project" value="InterPro"/>
</dbReference>
<proteinExistence type="inferred from homology"/>
<dbReference type="RefSeq" id="WP_140849733.1">
    <property type="nucleotide sequence ID" value="NZ_RCZC01000002.1"/>
</dbReference>
<dbReference type="Proteomes" id="UP000319931">
    <property type="component" value="Unassembled WGS sequence"/>
</dbReference>
<dbReference type="SUPFAM" id="SSF51735">
    <property type="entry name" value="NAD(P)-binding Rossmann-fold domains"/>
    <property type="match status" value="1"/>
</dbReference>
<protein>
    <submittedName>
        <fullName evidence="5">Gfo/Idh/MocA family oxidoreductase</fullName>
    </submittedName>
</protein>
<evidence type="ECO:0000256" key="3">
    <source>
        <dbReference type="SAM" id="MobiDB-lite"/>
    </source>
</evidence>
<evidence type="ECO:0000313" key="6">
    <source>
        <dbReference type="Proteomes" id="UP000319931"/>
    </source>
</evidence>
<dbReference type="GO" id="GO:0016491">
    <property type="term" value="F:oxidoreductase activity"/>
    <property type="evidence" value="ECO:0007669"/>
    <property type="project" value="UniProtKB-KW"/>
</dbReference>
<gene>
    <name evidence="5" type="ORF">EAH76_08060</name>
</gene>
<sequence>MTDRLTIGFLGGGPVTQAIHLPALATMGDRWRVAKVMDIDPVTAAAVADRCGAQGVTSAKAVIDDPAIHVVAVCSPNGFHAEQVIAACRAGKKAVLCEKPLAVSREEGAQILAVARETGTAIMVGTMHLYDPGFRAGLDAWTATGDTVQSVKSRIFLPANAIFTDYATQDVPSDKPPAGPPPPAPNPVRLRNTILGLAIHHVPLVRAFFPDVGQVLSARHVPGFGYTMFLADGARSADLQAFMPGNWPPAWTFAVQGADHRLEVDFPPSYVMAGSGSATIADRSGTRGFVYDENGYQAQWRNLHDVLTGKAAPLASLEDAVADLEFALDLVDRAVACLEATA</sequence>
<dbReference type="Gene3D" id="3.40.50.720">
    <property type="entry name" value="NAD(P)-binding Rossmann-like Domain"/>
    <property type="match status" value="1"/>
</dbReference>
<feature type="region of interest" description="Disordered" evidence="3">
    <location>
        <begin position="168"/>
        <end position="187"/>
    </location>
</feature>